<dbReference type="SUPFAM" id="SSF49401">
    <property type="entry name" value="Bacterial adhesins"/>
    <property type="match status" value="1"/>
</dbReference>
<evidence type="ECO:0000256" key="1">
    <source>
        <dbReference type="ARBA" id="ARBA00004561"/>
    </source>
</evidence>
<accession>A0A7H8UBI0</accession>
<dbReference type="InterPro" id="IPR050263">
    <property type="entry name" value="Bact_Fimbrial_Adh_Pro"/>
</dbReference>
<evidence type="ECO:0000259" key="6">
    <source>
        <dbReference type="Pfam" id="PF00419"/>
    </source>
</evidence>
<dbReference type="Pfam" id="PF00419">
    <property type="entry name" value="Fimbrial"/>
    <property type="match status" value="1"/>
</dbReference>
<protein>
    <submittedName>
        <fullName evidence="7">Fimbrial protein</fullName>
    </submittedName>
</protein>
<name>A0A7H8UBI0_ENTCL</name>
<comment type="similarity">
    <text evidence="2">Belongs to the fimbrial protein family.</text>
</comment>
<keyword evidence="4" id="KW-0281">Fimbrium</keyword>
<dbReference type="InterPro" id="IPR008966">
    <property type="entry name" value="Adhesion_dom_sf"/>
</dbReference>
<evidence type="ECO:0000256" key="3">
    <source>
        <dbReference type="ARBA" id="ARBA00022729"/>
    </source>
</evidence>
<evidence type="ECO:0000256" key="2">
    <source>
        <dbReference type="ARBA" id="ARBA00006671"/>
    </source>
</evidence>
<dbReference type="Gene3D" id="2.60.40.1090">
    <property type="entry name" value="Fimbrial-type adhesion domain"/>
    <property type="match status" value="1"/>
</dbReference>
<dbReference type="GO" id="GO:0009289">
    <property type="term" value="C:pilus"/>
    <property type="evidence" value="ECO:0007669"/>
    <property type="project" value="UniProtKB-SubCell"/>
</dbReference>
<dbReference type="InterPro" id="IPR000259">
    <property type="entry name" value="Adhesion_dom_fimbrial"/>
</dbReference>
<evidence type="ECO:0000256" key="5">
    <source>
        <dbReference type="SAM" id="SignalP"/>
    </source>
</evidence>
<dbReference type="AlphaFoldDB" id="A0A7H8UBI0"/>
<dbReference type="EMBL" id="CP056117">
    <property type="protein sequence ID" value="QKZ97256.1"/>
    <property type="molecule type" value="Genomic_DNA"/>
</dbReference>
<evidence type="ECO:0000256" key="4">
    <source>
        <dbReference type="ARBA" id="ARBA00023263"/>
    </source>
</evidence>
<feature type="chain" id="PRO_5028946369" evidence="5">
    <location>
        <begin position="25"/>
        <end position="193"/>
    </location>
</feature>
<dbReference type="GO" id="GO:0043709">
    <property type="term" value="P:cell adhesion involved in single-species biofilm formation"/>
    <property type="evidence" value="ECO:0007669"/>
    <property type="project" value="TreeGrafter"/>
</dbReference>
<dbReference type="RefSeq" id="WP_176609213.1">
    <property type="nucleotide sequence ID" value="NZ_CP056117.1"/>
</dbReference>
<gene>
    <name evidence="7" type="ORF">HWQ14_05925</name>
</gene>
<evidence type="ECO:0000313" key="7">
    <source>
        <dbReference type="EMBL" id="QKZ97256.1"/>
    </source>
</evidence>
<sequence>MKIKNVALAFAAAGFLLSSQAVLASSGSDVTANLDTGAGTQGTGGVINFTGKITLISCDITPASKNKTVDLGAWAKSYFDEHVETTPREFKINVEKCPETVESVAVLFDGNKDAEDDSLLQVTPGTGMATGVGVKLYNSDRSTAIKPGTVSKTAAPDEKGNAELTFYAALDKDGAQIQAGDVNAVSNFLMVYN</sequence>
<feature type="signal peptide" evidence="5">
    <location>
        <begin position="1"/>
        <end position="24"/>
    </location>
</feature>
<organism evidence="7 8">
    <name type="scientific">Enterobacter cloacae</name>
    <dbReference type="NCBI Taxonomy" id="550"/>
    <lineage>
        <taxon>Bacteria</taxon>
        <taxon>Pseudomonadati</taxon>
        <taxon>Pseudomonadota</taxon>
        <taxon>Gammaproteobacteria</taxon>
        <taxon>Enterobacterales</taxon>
        <taxon>Enterobacteriaceae</taxon>
        <taxon>Enterobacter</taxon>
        <taxon>Enterobacter cloacae complex</taxon>
    </lineage>
</organism>
<proteinExistence type="inferred from homology"/>
<dbReference type="PANTHER" id="PTHR33420:SF3">
    <property type="entry name" value="FIMBRIAL SUBUNIT ELFA"/>
    <property type="match status" value="1"/>
</dbReference>
<dbReference type="PANTHER" id="PTHR33420">
    <property type="entry name" value="FIMBRIAL SUBUNIT ELFA-RELATED"/>
    <property type="match status" value="1"/>
</dbReference>
<dbReference type="Proteomes" id="UP000509421">
    <property type="component" value="Chromosome"/>
</dbReference>
<dbReference type="InterPro" id="IPR036937">
    <property type="entry name" value="Adhesion_dom_fimbrial_sf"/>
</dbReference>
<evidence type="ECO:0000313" key="8">
    <source>
        <dbReference type="Proteomes" id="UP000509421"/>
    </source>
</evidence>
<comment type="subcellular location">
    <subcellularLocation>
        <location evidence="1">Fimbrium</location>
    </subcellularLocation>
</comment>
<feature type="domain" description="Fimbrial-type adhesion" evidence="6">
    <location>
        <begin position="47"/>
        <end position="192"/>
    </location>
</feature>
<keyword evidence="3 5" id="KW-0732">Signal</keyword>
<reference evidence="7 8" key="1">
    <citation type="submission" date="2020-06" db="EMBL/GenBank/DDBJ databases">
        <title>Long-read sequencing of DSM26481-BlokeschLab.</title>
        <authorList>
            <person name="Blokesch M."/>
        </authorList>
    </citation>
    <scope>NUCLEOTIDE SEQUENCE [LARGE SCALE GENOMIC DNA]</scope>
    <source>
        <strain evidence="7 8">DSM 26481</strain>
    </source>
</reference>